<sequence>MSMCLSLLFSGPFLASGVVLWLKAATDDAMMIPDQEVMIRLFSCLQMYIGCTKQKANDSEVHRSISLSNHCQQLHLLIYPFGKEHRPGNAKRVELNKQASGTAQVPPYVNGAIDTDKNPVGTRAIPLSLNPRGIPGHLAPNPTNIPILICRETPTPLYHTIW</sequence>
<accession>A0A317UQV9</accession>
<dbReference type="VEuPathDB" id="FungiDB:BO83DRAFT_402597"/>
<comment type="caution">
    <text evidence="2">The sequence shown here is derived from an EMBL/GenBank/DDBJ whole genome shotgun (WGS) entry which is preliminary data.</text>
</comment>
<name>A0A317UQV9_ASPEC</name>
<gene>
    <name evidence="2" type="ORF">BO83DRAFT_402597</name>
</gene>
<dbReference type="RefSeq" id="XP_025383642.1">
    <property type="nucleotide sequence ID" value="XM_025533547.1"/>
</dbReference>
<evidence type="ECO:0008006" key="4">
    <source>
        <dbReference type="Google" id="ProtNLM"/>
    </source>
</evidence>
<reference evidence="2" key="1">
    <citation type="submission" date="2016-12" db="EMBL/GenBank/DDBJ databases">
        <title>The genomes of Aspergillus section Nigri reveals drivers in fungal speciation.</title>
        <authorList>
            <consortium name="DOE Joint Genome Institute"/>
            <person name="Vesth T.C."/>
            <person name="Nybo J."/>
            <person name="Theobald S."/>
            <person name="Brandl J."/>
            <person name="Frisvad J.C."/>
            <person name="Nielsen K.F."/>
            <person name="Lyhne E.K."/>
            <person name="Kogle M.E."/>
            <person name="Kuo A."/>
            <person name="Riley R."/>
            <person name="Clum A."/>
            <person name="Nolan M."/>
            <person name="Lipzen A."/>
            <person name="Salamov A."/>
            <person name="Henrissat B."/>
            <person name="Wiebenga A."/>
            <person name="De vries R.P."/>
            <person name="Grigoriev I.V."/>
            <person name="Mortensen U.H."/>
            <person name="Andersen M.R."/>
            <person name="Baker S.E."/>
        </authorList>
    </citation>
    <scope>NUCLEOTIDE SEQUENCE</scope>
    <source>
        <strain evidence="2">CBS 122712</strain>
    </source>
</reference>
<feature type="chain" id="PRO_5016318390" description="Secreted protein" evidence="1">
    <location>
        <begin position="18"/>
        <end position="162"/>
    </location>
</feature>
<dbReference type="Proteomes" id="UP000246171">
    <property type="component" value="Unassembled WGS sequence"/>
</dbReference>
<dbReference type="AlphaFoldDB" id="A0A317UQV9"/>
<proteinExistence type="predicted"/>
<feature type="signal peptide" evidence="1">
    <location>
        <begin position="1"/>
        <end position="17"/>
    </location>
</feature>
<keyword evidence="1" id="KW-0732">Signal</keyword>
<evidence type="ECO:0000256" key="1">
    <source>
        <dbReference type="SAM" id="SignalP"/>
    </source>
</evidence>
<evidence type="ECO:0000313" key="3">
    <source>
        <dbReference type="Proteomes" id="UP000246171"/>
    </source>
</evidence>
<keyword evidence="3" id="KW-1185">Reference proteome</keyword>
<protein>
    <recommendedName>
        <fullName evidence="4">Secreted protein</fullName>
    </recommendedName>
</protein>
<dbReference type="GeneID" id="37055509"/>
<organism evidence="2 3">
    <name type="scientific">Aspergillus eucalypticola (strain CBS 122712 / IBT 29274)</name>
    <dbReference type="NCBI Taxonomy" id="1448314"/>
    <lineage>
        <taxon>Eukaryota</taxon>
        <taxon>Fungi</taxon>
        <taxon>Dikarya</taxon>
        <taxon>Ascomycota</taxon>
        <taxon>Pezizomycotina</taxon>
        <taxon>Eurotiomycetes</taxon>
        <taxon>Eurotiomycetidae</taxon>
        <taxon>Eurotiales</taxon>
        <taxon>Aspergillaceae</taxon>
        <taxon>Aspergillus</taxon>
        <taxon>Aspergillus subgen. Circumdati</taxon>
    </lineage>
</organism>
<evidence type="ECO:0000313" key="2">
    <source>
        <dbReference type="EMBL" id="PWY64101.1"/>
    </source>
</evidence>
<dbReference type="EMBL" id="MSFU01000032">
    <property type="protein sequence ID" value="PWY64101.1"/>
    <property type="molecule type" value="Genomic_DNA"/>
</dbReference>